<dbReference type="Proteomes" id="UP001165289">
    <property type="component" value="Unassembled WGS sequence"/>
</dbReference>
<feature type="transmembrane region" description="Helical" evidence="1">
    <location>
        <begin position="121"/>
        <end position="141"/>
    </location>
</feature>
<feature type="chain" id="PRO_5043877082" evidence="2">
    <location>
        <begin position="25"/>
        <end position="195"/>
    </location>
</feature>
<accession>A0AAV7JB53</accession>
<feature type="signal peptide" evidence="2">
    <location>
        <begin position="1"/>
        <end position="24"/>
    </location>
</feature>
<name>A0AAV7JB53_9METZ</name>
<dbReference type="PROSITE" id="PS51257">
    <property type="entry name" value="PROKAR_LIPOPROTEIN"/>
    <property type="match status" value="1"/>
</dbReference>
<keyword evidence="1" id="KW-1133">Transmembrane helix</keyword>
<dbReference type="AlphaFoldDB" id="A0AAV7JB53"/>
<keyword evidence="2" id="KW-0732">Signal</keyword>
<dbReference type="EMBL" id="JAKMXF010000365">
    <property type="protein sequence ID" value="KAI6645960.1"/>
    <property type="molecule type" value="Genomic_DNA"/>
</dbReference>
<keyword evidence="1" id="KW-0472">Membrane</keyword>
<keyword evidence="1" id="KW-0812">Transmembrane</keyword>
<evidence type="ECO:0000256" key="1">
    <source>
        <dbReference type="SAM" id="Phobius"/>
    </source>
</evidence>
<comment type="caution">
    <text evidence="3">The sequence shown here is derived from an EMBL/GenBank/DDBJ whole genome shotgun (WGS) entry which is preliminary data.</text>
</comment>
<evidence type="ECO:0000256" key="2">
    <source>
        <dbReference type="SAM" id="SignalP"/>
    </source>
</evidence>
<sequence>MIRIPNSAVIFALLLLSYAVLVHTALSCTSAVDCTNEVISNQSKYVSCVDGSCVCDLCFTADVTGMCTIANCYSYNYFTDECTNTAPRWLAALIMSILIGGTGAANFYISRYKIAISQLMLFCIILTLPCIICCVYCCTGCDCGDVCRVCGLVINLILAILLLVVNLCLASWWIADLVIFSLNDRKDGNGCSLVM</sequence>
<protein>
    <submittedName>
        <fullName evidence="3">Uncharacterized protein</fullName>
    </submittedName>
</protein>
<feature type="transmembrane region" description="Helical" evidence="1">
    <location>
        <begin position="153"/>
        <end position="175"/>
    </location>
</feature>
<keyword evidence="4" id="KW-1185">Reference proteome</keyword>
<gene>
    <name evidence="3" type="ORF">LOD99_13215</name>
</gene>
<evidence type="ECO:0000313" key="4">
    <source>
        <dbReference type="Proteomes" id="UP001165289"/>
    </source>
</evidence>
<reference evidence="3 4" key="1">
    <citation type="journal article" date="2023" name="BMC Biol.">
        <title>The compact genome of the sponge Oopsacas minuta (Hexactinellida) is lacking key metazoan core genes.</title>
        <authorList>
            <person name="Santini S."/>
            <person name="Schenkelaars Q."/>
            <person name="Jourda C."/>
            <person name="Duchesne M."/>
            <person name="Belahbib H."/>
            <person name="Rocher C."/>
            <person name="Selva M."/>
            <person name="Riesgo A."/>
            <person name="Vervoort M."/>
            <person name="Leys S.P."/>
            <person name="Kodjabachian L."/>
            <person name="Le Bivic A."/>
            <person name="Borchiellini C."/>
            <person name="Claverie J.M."/>
            <person name="Renard E."/>
        </authorList>
    </citation>
    <scope>NUCLEOTIDE SEQUENCE [LARGE SCALE GENOMIC DNA]</scope>
    <source>
        <strain evidence="3">SPO-2</strain>
    </source>
</reference>
<proteinExistence type="predicted"/>
<feature type="transmembrane region" description="Helical" evidence="1">
    <location>
        <begin position="89"/>
        <end position="109"/>
    </location>
</feature>
<organism evidence="3 4">
    <name type="scientific">Oopsacas minuta</name>
    <dbReference type="NCBI Taxonomy" id="111878"/>
    <lineage>
        <taxon>Eukaryota</taxon>
        <taxon>Metazoa</taxon>
        <taxon>Porifera</taxon>
        <taxon>Hexactinellida</taxon>
        <taxon>Hexasterophora</taxon>
        <taxon>Lyssacinosida</taxon>
        <taxon>Leucopsacidae</taxon>
        <taxon>Oopsacas</taxon>
    </lineage>
</organism>
<evidence type="ECO:0000313" key="3">
    <source>
        <dbReference type="EMBL" id="KAI6645960.1"/>
    </source>
</evidence>